<feature type="binding site" evidence="6 7">
    <location>
        <position position="38"/>
    </location>
    <ligand>
        <name>Zn(2+)</name>
        <dbReference type="ChEBI" id="CHEBI:29105"/>
    </ligand>
</feature>
<dbReference type="FunFam" id="1.10.8.60:FF:000002">
    <property type="entry name" value="ATP-dependent Clp protease ATP-binding subunit ClpX"/>
    <property type="match status" value="1"/>
</dbReference>
<keyword evidence="2 6" id="KW-0547">Nucleotide-binding</keyword>
<dbReference type="GO" id="GO:0140662">
    <property type="term" value="F:ATP-dependent protein folding chaperone"/>
    <property type="evidence" value="ECO:0007669"/>
    <property type="project" value="InterPro"/>
</dbReference>
<evidence type="ECO:0000256" key="2">
    <source>
        <dbReference type="ARBA" id="ARBA00022741"/>
    </source>
</evidence>
<dbReference type="SMART" id="SM00382">
    <property type="entry name" value="AAA"/>
    <property type="match status" value="1"/>
</dbReference>
<dbReference type="InterPro" id="IPR046425">
    <property type="entry name" value="ClpX_bact"/>
</dbReference>
<dbReference type="InterPro" id="IPR050052">
    <property type="entry name" value="ATP-dep_Clp_protease_ClpX"/>
</dbReference>
<dbReference type="InterPro" id="IPR019489">
    <property type="entry name" value="Clp_ATPase_C"/>
</dbReference>
<evidence type="ECO:0000256" key="1">
    <source>
        <dbReference type="ARBA" id="ARBA00022723"/>
    </source>
</evidence>
<protein>
    <recommendedName>
        <fullName evidence="6">ATP-dependent Clp protease ATP-binding subunit ClpX</fullName>
    </recommendedName>
</protein>
<keyword evidence="9" id="KW-0645">Protease</keyword>
<evidence type="ECO:0000313" key="10">
    <source>
        <dbReference type="Proteomes" id="UP000306973"/>
    </source>
</evidence>
<evidence type="ECO:0000256" key="3">
    <source>
        <dbReference type="ARBA" id="ARBA00022833"/>
    </source>
</evidence>
<comment type="function">
    <text evidence="6">ATP-dependent specificity component of the Clp protease. It directs the protease to specific substrates. Can perform chaperone functions in the absence of ClpP.</text>
</comment>
<reference evidence="9 10" key="1">
    <citation type="journal article" date="2007" name="Int. J. Syst. Evol. Microbiol.">
        <title>Halomonas saccharevitans sp. nov., Halomonas arcis sp. nov. and Halomonas subterranea sp. nov., halophilic bacteria isolated from hypersaline environments of China.</title>
        <authorList>
            <person name="Xu X.W."/>
            <person name="Wu Y.H."/>
            <person name="Zhou Z."/>
            <person name="Wang C.S."/>
            <person name="Zhou Y.G."/>
            <person name="Zhang H.B."/>
            <person name="Wang Y."/>
            <person name="Wu M."/>
        </authorList>
    </citation>
    <scope>NUCLEOTIDE SEQUENCE [LARGE SCALE GENOMIC DNA]</scope>
    <source>
        <strain evidence="9 10">TBZ3</strain>
    </source>
</reference>
<dbReference type="RefSeq" id="WP_138182425.1">
    <property type="nucleotide sequence ID" value="NZ_VBUI01000026.1"/>
</dbReference>
<dbReference type="FunFam" id="3.40.50.300:FF:000005">
    <property type="entry name" value="ATP-dependent Clp protease ATP-binding subunit ClpX"/>
    <property type="match status" value="1"/>
</dbReference>
<dbReference type="NCBIfam" id="NF003745">
    <property type="entry name" value="PRK05342.1"/>
    <property type="match status" value="1"/>
</dbReference>
<dbReference type="GO" id="GO:0008233">
    <property type="term" value="F:peptidase activity"/>
    <property type="evidence" value="ECO:0007669"/>
    <property type="project" value="UniProtKB-KW"/>
</dbReference>
<dbReference type="OrthoDB" id="9804062at2"/>
<dbReference type="EMBL" id="VBUI01000026">
    <property type="protein sequence ID" value="TLF47483.1"/>
    <property type="molecule type" value="Genomic_DNA"/>
</dbReference>
<feature type="domain" description="ClpX-type ZB" evidence="8">
    <location>
        <begin position="4"/>
        <end position="57"/>
    </location>
</feature>
<dbReference type="InterPro" id="IPR004487">
    <property type="entry name" value="Clp_protease_ATP-bd_su_ClpX"/>
</dbReference>
<dbReference type="Gene3D" id="6.20.220.10">
    <property type="entry name" value="ClpX chaperone, C4-type zinc finger domain"/>
    <property type="match status" value="1"/>
</dbReference>
<organism evidence="9 10">
    <name type="scientific">Halomonas urmiana</name>
    <dbReference type="NCBI Taxonomy" id="490901"/>
    <lineage>
        <taxon>Bacteria</taxon>
        <taxon>Pseudomonadati</taxon>
        <taxon>Pseudomonadota</taxon>
        <taxon>Gammaproteobacteria</taxon>
        <taxon>Oceanospirillales</taxon>
        <taxon>Halomonadaceae</taxon>
        <taxon>Halomonas</taxon>
    </lineage>
</organism>
<dbReference type="GO" id="GO:0051082">
    <property type="term" value="F:unfolded protein binding"/>
    <property type="evidence" value="ECO:0007669"/>
    <property type="project" value="UniProtKB-UniRule"/>
</dbReference>
<gene>
    <name evidence="6 9" type="primary">clpX</name>
    <name evidence="9" type="ORF">FEI13_15505</name>
</gene>
<dbReference type="HAMAP" id="MF_00175">
    <property type="entry name" value="ClpX"/>
    <property type="match status" value="1"/>
</dbReference>
<evidence type="ECO:0000256" key="6">
    <source>
        <dbReference type="HAMAP-Rule" id="MF_00175"/>
    </source>
</evidence>
<comment type="caution">
    <text evidence="9">The sequence shown here is derived from an EMBL/GenBank/DDBJ whole genome shotgun (WGS) entry which is preliminary data.</text>
</comment>
<dbReference type="SUPFAM" id="SSF52540">
    <property type="entry name" value="P-loop containing nucleoside triphosphate hydrolases"/>
    <property type="match status" value="1"/>
</dbReference>
<dbReference type="SMART" id="SM01086">
    <property type="entry name" value="ClpB_D2-small"/>
    <property type="match status" value="1"/>
</dbReference>
<dbReference type="PROSITE" id="PS51902">
    <property type="entry name" value="CLPX_ZB"/>
    <property type="match status" value="1"/>
</dbReference>
<evidence type="ECO:0000313" key="9">
    <source>
        <dbReference type="EMBL" id="TLF47483.1"/>
    </source>
</evidence>
<keyword evidence="1 6" id="KW-0479">Metal-binding</keyword>
<sequence length="425" mass="46594">MADGKGKDDGGKLLYCSFCGKNQNEVRKLIAGPSVYICDECVDLCNDIIREEVLDADAETDEERLPAPREIRHTLDDYVIGQDRAKMVLSVAVYNHYKRLRYGGKEEVELGKSNILLIGPTGSGKTLLAETLARLLNVPFTIADATTLTEAGYVGEDVENIIQKLLQKCDYDVDKAQRGIVYIDEIDKISRKSDNPSITRDVSGEGVQQALLKLIEGTTASVPPQGGRKHPQQEFVQVDTTNMLFIVGGAFSGLDKVIRDRAEKGGIGFNAEVKSKDETKGVGDLLLDVEPEDLVKFGLIPEFVGRLPVIATLTELTEDALIQILTEPKNSLIKQYARLFDMESVELDFREDALRAVARKAMARKTGARGLRSILESVLLDTMYEIPSLEGVSKVVIDASVIAGESEPLLIYSQQEAARVDGTDG</sequence>
<dbReference type="GO" id="GO:0051603">
    <property type="term" value="P:proteolysis involved in protein catabolic process"/>
    <property type="evidence" value="ECO:0007669"/>
    <property type="project" value="TreeGrafter"/>
</dbReference>
<dbReference type="GO" id="GO:0016887">
    <property type="term" value="F:ATP hydrolysis activity"/>
    <property type="evidence" value="ECO:0007669"/>
    <property type="project" value="InterPro"/>
</dbReference>
<dbReference type="SUPFAM" id="SSF57716">
    <property type="entry name" value="Glucocorticoid receptor-like (DNA-binding domain)"/>
    <property type="match status" value="1"/>
</dbReference>
<dbReference type="NCBIfam" id="TIGR00382">
    <property type="entry name" value="clpX"/>
    <property type="match status" value="1"/>
</dbReference>
<evidence type="ECO:0000256" key="5">
    <source>
        <dbReference type="ARBA" id="ARBA00023186"/>
    </source>
</evidence>
<evidence type="ECO:0000256" key="7">
    <source>
        <dbReference type="PROSITE-ProRule" id="PRU01250"/>
    </source>
</evidence>
<evidence type="ECO:0000259" key="8">
    <source>
        <dbReference type="PROSITE" id="PS51902"/>
    </source>
</evidence>
<accession>A0A5R8MD58</accession>
<dbReference type="InterPro" id="IPR059188">
    <property type="entry name" value="Znf_CLPX-like"/>
</dbReference>
<dbReference type="Pfam" id="PF10431">
    <property type="entry name" value="ClpB_D2-small"/>
    <property type="match status" value="1"/>
</dbReference>
<dbReference type="InterPro" id="IPR003959">
    <property type="entry name" value="ATPase_AAA_core"/>
</dbReference>
<dbReference type="GO" id="GO:0005524">
    <property type="term" value="F:ATP binding"/>
    <property type="evidence" value="ECO:0007669"/>
    <property type="project" value="UniProtKB-UniRule"/>
</dbReference>
<dbReference type="InterPro" id="IPR010603">
    <property type="entry name" value="Znf_CppX_C4"/>
</dbReference>
<dbReference type="GO" id="GO:0051301">
    <property type="term" value="P:cell division"/>
    <property type="evidence" value="ECO:0007669"/>
    <property type="project" value="TreeGrafter"/>
</dbReference>
<dbReference type="AlphaFoldDB" id="A0A5R8MD58"/>
<dbReference type="Pfam" id="PF06689">
    <property type="entry name" value="zf-C4_ClpX"/>
    <property type="match status" value="1"/>
</dbReference>
<keyword evidence="4 6" id="KW-0067">ATP-binding</keyword>
<feature type="binding site" evidence="6 7">
    <location>
        <position position="19"/>
    </location>
    <ligand>
        <name>Zn(2+)</name>
        <dbReference type="ChEBI" id="CHEBI:29105"/>
    </ligand>
</feature>
<dbReference type="PANTHER" id="PTHR48102:SF7">
    <property type="entry name" value="ATP-DEPENDENT CLP PROTEASE ATP-BINDING SUBUNIT CLPX-LIKE, MITOCHONDRIAL"/>
    <property type="match status" value="1"/>
</dbReference>
<dbReference type="GO" id="GO:0009376">
    <property type="term" value="C:HslUV protease complex"/>
    <property type="evidence" value="ECO:0007669"/>
    <property type="project" value="TreeGrafter"/>
</dbReference>
<dbReference type="CDD" id="cd19497">
    <property type="entry name" value="RecA-like_ClpX"/>
    <property type="match status" value="1"/>
</dbReference>
<dbReference type="SMART" id="SM00994">
    <property type="entry name" value="zf-C4_ClpX"/>
    <property type="match status" value="1"/>
</dbReference>
<dbReference type="InterPro" id="IPR003593">
    <property type="entry name" value="AAA+_ATPase"/>
</dbReference>
<feature type="binding site" evidence="6 7">
    <location>
        <position position="16"/>
    </location>
    <ligand>
        <name>Zn(2+)</name>
        <dbReference type="ChEBI" id="CHEBI:29105"/>
    </ligand>
</feature>
<feature type="binding site" evidence="6 7">
    <location>
        <position position="41"/>
    </location>
    <ligand>
        <name>Zn(2+)</name>
        <dbReference type="ChEBI" id="CHEBI:29105"/>
    </ligand>
</feature>
<proteinExistence type="inferred from homology"/>
<keyword evidence="10" id="KW-1185">Reference proteome</keyword>
<feature type="binding site" evidence="6">
    <location>
        <begin position="120"/>
        <end position="127"/>
    </location>
    <ligand>
        <name>ATP</name>
        <dbReference type="ChEBI" id="CHEBI:30616"/>
    </ligand>
</feature>
<dbReference type="Proteomes" id="UP000306973">
    <property type="component" value="Unassembled WGS sequence"/>
</dbReference>
<comment type="subunit">
    <text evidence="6">Component of the ClpX-ClpP complex. Forms a hexameric ring that, in the presence of ATP, binds to fourteen ClpP subunits assembled into a disk-like structure with a central cavity, resembling the structure of eukaryotic proteasomes.</text>
</comment>
<dbReference type="InterPro" id="IPR027417">
    <property type="entry name" value="P-loop_NTPase"/>
</dbReference>
<dbReference type="GO" id="GO:0008270">
    <property type="term" value="F:zinc ion binding"/>
    <property type="evidence" value="ECO:0007669"/>
    <property type="project" value="UniProtKB-UniRule"/>
</dbReference>
<dbReference type="GO" id="GO:0046983">
    <property type="term" value="F:protein dimerization activity"/>
    <property type="evidence" value="ECO:0007669"/>
    <property type="project" value="UniProtKB-UniRule"/>
</dbReference>
<dbReference type="PANTHER" id="PTHR48102">
    <property type="entry name" value="ATP-DEPENDENT CLP PROTEASE ATP-BINDING SUBUNIT CLPX-LIKE, MITOCHONDRIAL-RELATED"/>
    <property type="match status" value="1"/>
</dbReference>
<dbReference type="InterPro" id="IPR038366">
    <property type="entry name" value="Znf_CppX_C4_sf"/>
</dbReference>
<evidence type="ECO:0000256" key="4">
    <source>
        <dbReference type="ARBA" id="ARBA00022840"/>
    </source>
</evidence>
<name>A0A5R8MD58_9GAMM</name>
<dbReference type="Gene3D" id="3.40.50.300">
    <property type="entry name" value="P-loop containing nucleotide triphosphate hydrolases"/>
    <property type="match status" value="1"/>
</dbReference>
<keyword evidence="3 6" id="KW-0862">Zinc</keyword>
<dbReference type="Pfam" id="PF07724">
    <property type="entry name" value="AAA_2"/>
    <property type="match status" value="1"/>
</dbReference>
<comment type="similarity">
    <text evidence="6 7">Belongs to the ClpX chaperone family.</text>
</comment>
<keyword evidence="5 6" id="KW-0143">Chaperone</keyword>
<dbReference type="Gene3D" id="1.10.8.60">
    <property type="match status" value="1"/>
</dbReference>
<keyword evidence="9" id="KW-0378">Hydrolase</keyword>